<dbReference type="GO" id="GO:0006102">
    <property type="term" value="P:isocitrate metabolic process"/>
    <property type="evidence" value="ECO:0007669"/>
    <property type="project" value="InterPro"/>
</dbReference>
<feature type="region of interest" description="Disordered" evidence="12">
    <location>
        <begin position="89"/>
        <end position="116"/>
    </location>
</feature>
<dbReference type="InterPro" id="IPR019818">
    <property type="entry name" value="IsoCit/isopropylmalate_DH_CS"/>
</dbReference>
<comment type="cofactor">
    <cofactor evidence="1">
        <name>Mn(2+)</name>
        <dbReference type="ChEBI" id="CHEBI:29035"/>
    </cofactor>
</comment>
<dbReference type="Gene3D" id="3.40.718.10">
    <property type="entry name" value="Isopropylmalate Dehydrogenase"/>
    <property type="match status" value="1"/>
</dbReference>
<feature type="region of interest" description="Disordered" evidence="12">
    <location>
        <begin position="662"/>
        <end position="683"/>
    </location>
</feature>
<dbReference type="PANTHER" id="PTHR11822">
    <property type="entry name" value="NADP-SPECIFIC ISOCITRATE DEHYDROGENASE"/>
    <property type="match status" value="1"/>
</dbReference>
<keyword evidence="15" id="KW-1185">Reference proteome</keyword>
<organism evidence="14 15">
    <name type="scientific">Candolleomyces eurysporus</name>
    <dbReference type="NCBI Taxonomy" id="2828524"/>
    <lineage>
        <taxon>Eukaryota</taxon>
        <taxon>Fungi</taxon>
        <taxon>Dikarya</taxon>
        <taxon>Basidiomycota</taxon>
        <taxon>Agaricomycotina</taxon>
        <taxon>Agaricomycetes</taxon>
        <taxon>Agaricomycetidae</taxon>
        <taxon>Agaricales</taxon>
        <taxon>Agaricineae</taxon>
        <taxon>Psathyrellaceae</taxon>
        <taxon>Candolleomyces</taxon>
    </lineage>
</organism>
<comment type="catalytic activity">
    <reaction evidence="11">
        <text>D-threo-isocitrate + NADP(+) = 2-oxoglutarate + CO2 + NADPH</text>
        <dbReference type="Rhea" id="RHEA:19629"/>
        <dbReference type="ChEBI" id="CHEBI:15562"/>
        <dbReference type="ChEBI" id="CHEBI:16526"/>
        <dbReference type="ChEBI" id="CHEBI:16810"/>
        <dbReference type="ChEBI" id="CHEBI:57783"/>
        <dbReference type="ChEBI" id="CHEBI:58349"/>
        <dbReference type="EC" id="1.1.1.42"/>
    </reaction>
</comment>
<dbReference type="InterPro" id="IPR024084">
    <property type="entry name" value="IsoPropMal-DH-like_dom"/>
</dbReference>
<dbReference type="GO" id="GO:0006739">
    <property type="term" value="P:NADP+ metabolic process"/>
    <property type="evidence" value="ECO:0007669"/>
    <property type="project" value="TreeGrafter"/>
</dbReference>
<evidence type="ECO:0000259" key="13">
    <source>
        <dbReference type="SMART" id="SM01329"/>
    </source>
</evidence>
<comment type="caution">
    <text evidence="14">The sequence shown here is derived from an EMBL/GenBank/DDBJ whole genome shotgun (WGS) entry which is preliminary data.</text>
</comment>
<keyword evidence="5" id="KW-0816">Tricarboxylic acid cycle</keyword>
<dbReference type="InterPro" id="IPR004790">
    <property type="entry name" value="Isocitrate_DH_NADP"/>
</dbReference>
<dbReference type="FunFam" id="3.40.718.10:FF:000016">
    <property type="entry name" value="Isocitrate dehydrogenase [NADP]"/>
    <property type="match status" value="1"/>
</dbReference>
<evidence type="ECO:0000313" key="15">
    <source>
        <dbReference type="Proteomes" id="UP001140091"/>
    </source>
</evidence>
<keyword evidence="6" id="KW-0479">Metal-binding</keyword>
<evidence type="ECO:0000256" key="12">
    <source>
        <dbReference type="SAM" id="MobiDB-lite"/>
    </source>
</evidence>
<keyword evidence="8" id="KW-0521">NADP</keyword>
<feature type="domain" description="Isopropylmalate dehydrogenase-like" evidence="13">
    <location>
        <begin position="751"/>
        <end position="1142"/>
    </location>
</feature>
<dbReference type="Proteomes" id="UP001140091">
    <property type="component" value="Unassembled WGS sequence"/>
</dbReference>
<feature type="compositionally biased region" description="Polar residues" evidence="12">
    <location>
        <begin position="191"/>
        <end position="203"/>
    </location>
</feature>
<reference evidence="14" key="1">
    <citation type="submission" date="2022-06" db="EMBL/GenBank/DDBJ databases">
        <title>Genome Sequence of Candolleomyces eurysporus.</title>
        <authorList>
            <person name="Buettner E."/>
        </authorList>
    </citation>
    <scope>NUCLEOTIDE SEQUENCE</scope>
    <source>
        <strain evidence="14">VTCC 930004</strain>
    </source>
</reference>
<feature type="compositionally biased region" description="Basic and acidic residues" evidence="12">
    <location>
        <begin position="241"/>
        <end position="255"/>
    </location>
</feature>
<feature type="compositionally biased region" description="Low complexity" evidence="12">
    <location>
        <begin position="89"/>
        <end position="101"/>
    </location>
</feature>
<dbReference type="GO" id="GO:0005739">
    <property type="term" value="C:mitochondrion"/>
    <property type="evidence" value="ECO:0007669"/>
    <property type="project" value="TreeGrafter"/>
</dbReference>
<feature type="non-terminal residue" evidence="14">
    <location>
        <position position="1157"/>
    </location>
</feature>
<evidence type="ECO:0000256" key="1">
    <source>
        <dbReference type="ARBA" id="ARBA00001936"/>
    </source>
</evidence>
<dbReference type="NCBIfam" id="NF006156">
    <property type="entry name" value="PRK08299.1"/>
    <property type="match status" value="1"/>
</dbReference>
<gene>
    <name evidence="14" type="ORF">H1R20_g14163</name>
</gene>
<name>A0A9W8IZL4_9AGAR</name>
<keyword evidence="7" id="KW-0460">Magnesium</keyword>
<keyword evidence="9" id="KW-0560">Oxidoreductase</keyword>
<keyword evidence="10" id="KW-0464">Manganese</keyword>
<feature type="compositionally biased region" description="Basic and acidic residues" evidence="12">
    <location>
        <begin position="472"/>
        <end position="483"/>
    </location>
</feature>
<dbReference type="GO" id="GO:0004450">
    <property type="term" value="F:isocitrate dehydrogenase (NADP+) activity"/>
    <property type="evidence" value="ECO:0007669"/>
    <property type="project" value="UniProtKB-EC"/>
</dbReference>
<comment type="similarity">
    <text evidence="3">Belongs to the isocitrate and isopropylmalate dehydrogenases family.</text>
</comment>
<comment type="cofactor">
    <cofactor evidence="2">
        <name>Mg(2+)</name>
        <dbReference type="ChEBI" id="CHEBI:18420"/>
    </cofactor>
</comment>
<dbReference type="SMART" id="SM01329">
    <property type="entry name" value="Iso_dh"/>
    <property type="match status" value="1"/>
</dbReference>
<dbReference type="GO" id="GO:0000287">
    <property type="term" value="F:magnesium ion binding"/>
    <property type="evidence" value="ECO:0007669"/>
    <property type="project" value="InterPro"/>
</dbReference>
<dbReference type="GO" id="GO:0051287">
    <property type="term" value="F:NAD binding"/>
    <property type="evidence" value="ECO:0007669"/>
    <property type="project" value="InterPro"/>
</dbReference>
<evidence type="ECO:0000256" key="6">
    <source>
        <dbReference type="ARBA" id="ARBA00022723"/>
    </source>
</evidence>
<feature type="region of interest" description="Disordered" evidence="12">
    <location>
        <begin position="464"/>
        <end position="532"/>
    </location>
</feature>
<dbReference type="OrthoDB" id="248923at2759"/>
<evidence type="ECO:0000256" key="3">
    <source>
        <dbReference type="ARBA" id="ARBA00007769"/>
    </source>
</evidence>
<accession>A0A9W8IZL4</accession>
<dbReference type="PROSITE" id="PS00470">
    <property type="entry name" value="IDH_IMDH"/>
    <property type="match status" value="1"/>
</dbReference>
<evidence type="ECO:0000256" key="10">
    <source>
        <dbReference type="ARBA" id="ARBA00023211"/>
    </source>
</evidence>
<evidence type="ECO:0000256" key="2">
    <source>
        <dbReference type="ARBA" id="ARBA00001946"/>
    </source>
</evidence>
<dbReference type="PANTHER" id="PTHR11822:SF21">
    <property type="entry name" value="ISOCITRATE DEHYDROGENASE [NADP], MITOCHONDRIAL"/>
    <property type="match status" value="1"/>
</dbReference>
<feature type="region of interest" description="Disordered" evidence="12">
    <location>
        <begin position="165"/>
        <end position="387"/>
    </location>
</feature>
<feature type="region of interest" description="Disordered" evidence="12">
    <location>
        <begin position="16"/>
        <end position="68"/>
    </location>
</feature>
<dbReference type="GO" id="GO:0006099">
    <property type="term" value="P:tricarboxylic acid cycle"/>
    <property type="evidence" value="ECO:0007669"/>
    <property type="project" value="UniProtKB-KW"/>
</dbReference>
<dbReference type="NCBIfam" id="TIGR00127">
    <property type="entry name" value="nadp_idh_euk"/>
    <property type="match status" value="1"/>
</dbReference>
<evidence type="ECO:0000256" key="9">
    <source>
        <dbReference type="ARBA" id="ARBA00023002"/>
    </source>
</evidence>
<evidence type="ECO:0000256" key="5">
    <source>
        <dbReference type="ARBA" id="ARBA00022532"/>
    </source>
</evidence>
<dbReference type="Pfam" id="PF00180">
    <property type="entry name" value="Iso_dh"/>
    <property type="match status" value="1"/>
</dbReference>
<sequence>MSSSEWSFNLRSNTSAYFDSSSESDSDEPTKANSSGDALNSSKSVKVTKRVSDDTDTAESFDLSSRNEEGVVYKPNPFSIAKINAACRAQKAQKAQTDAAASDGAGRPVGSSVDSAAVNGKRKIIKPATPRVAASALSGAHEARKRPEELEVDAAAITIVKSRCADKSRLQPPSKRFKPLAPVRQPVAGENITSTRRPAQQTADAPPTVVQPQRPGQHPQPAIVSNSKLDVPVAVYSPTYQEREQEKATFEEPKVAHTMSLRAPKTAEPLPADSAASFERESTPAPGCDTNLVSTSRALADPRPRFRIPAATTTTSSFSSPLRSAPRPPPGSHWPVQRASTPGRITIPRGSAATSSATGRPALRPQARRLSTTASSDRRGSVAEEAVEDGKDIVDTAPQAVLQQALASRQAARRFATPRFRTPKPEPHAAFVLPPSSVQAYGGGGAEGQVKDIDDKQVFCYNVPASPPETGDSFKKPKARDVDSPPSPPQLFKRKVTKDRDAYSFGKPTEDEEWSTLHASKKKKTSRPTAKTSGKLFSIPGLVNPLALVRKTGMSANSERRIIMFLPPPLVPEADVERQDVVVDEEEYPPEDQDQNQDEDEENRMLLEEEEPARFQTPSRFRRRSKGHLPSPPTSDDPYIHYDTSELEVEAARVARFPRVPSSIGESHPAEVDPALPNERLSPAKPPFNIIPAVARPTRILAIAPARGLRTPRPLNNLLFSTPLRSAQRSFATSHRLYQAAMVKKIAVANPVVELDGDEMTRIIWKKIREELILPYLDLNIKYYDLGLEYRDQTNDQVTVDAANAILEHKVGIKCATITPDEARVEEFKLKEMWKSPNGTIRNILGGTVFREPIILKNLPKPIPGWVKPIVIGRHAFGDQYRSTDFVVPGAGKLQLVYTPADGSEATTLNVYDFKAPGVAMSMYNTDESITGFAHASFKMALAKKMPLFMSTKNTIMKRYDGRFKDIFQELYDATYKKQFEALGIYYEHRLIDDMVAQAVKSSGGFVWACKNYDGDVQSDILAQGFGSLGMMTSELLTPDGDIIESEAAHGTVTRHYREWQKGNETSTNPVASIFAWTRGLLHRAKLDNNEPLAQFCRDLEASCLEVIDKDGLMTKDLALTIHGKEMKREHWVITDVYMDAVNKRLREKIEAREQKQ</sequence>
<dbReference type="EMBL" id="JANBPK010001473">
    <property type="protein sequence ID" value="KAJ2922903.1"/>
    <property type="molecule type" value="Genomic_DNA"/>
</dbReference>
<protein>
    <recommendedName>
        <fullName evidence="4">isocitrate dehydrogenase (NADP(+))</fullName>
        <ecNumber evidence="4">1.1.1.42</ecNumber>
    </recommendedName>
</protein>
<feature type="compositionally biased region" description="Polar residues" evidence="12">
    <location>
        <begin position="31"/>
        <end position="40"/>
    </location>
</feature>
<evidence type="ECO:0000313" key="14">
    <source>
        <dbReference type="EMBL" id="KAJ2922903.1"/>
    </source>
</evidence>
<feature type="compositionally biased region" description="Low complexity" evidence="12">
    <location>
        <begin position="309"/>
        <end position="325"/>
    </location>
</feature>
<feature type="compositionally biased region" description="Basic and acidic residues" evidence="12">
    <location>
        <begin position="376"/>
        <end position="387"/>
    </location>
</feature>
<dbReference type="EC" id="1.1.1.42" evidence="4"/>
<feature type="region of interest" description="Disordered" evidence="12">
    <location>
        <begin position="607"/>
        <end position="640"/>
    </location>
</feature>
<evidence type="ECO:0000256" key="8">
    <source>
        <dbReference type="ARBA" id="ARBA00022857"/>
    </source>
</evidence>
<evidence type="ECO:0000256" key="4">
    <source>
        <dbReference type="ARBA" id="ARBA00013013"/>
    </source>
</evidence>
<evidence type="ECO:0000256" key="7">
    <source>
        <dbReference type="ARBA" id="ARBA00022842"/>
    </source>
</evidence>
<dbReference type="SUPFAM" id="SSF53659">
    <property type="entry name" value="Isocitrate/Isopropylmalate dehydrogenase-like"/>
    <property type="match status" value="1"/>
</dbReference>
<proteinExistence type="inferred from homology"/>
<evidence type="ECO:0000256" key="11">
    <source>
        <dbReference type="ARBA" id="ARBA00023554"/>
    </source>
</evidence>
<dbReference type="AlphaFoldDB" id="A0A9W8IZL4"/>